<keyword evidence="3" id="KW-1185">Reference proteome</keyword>
<reference evidence="2 3" key="1">
    <citation type="submission" date="2023-06" db="EMBL/GenBank/DDBJ databases">
        <authorList>
            <person name="Oyuntsetseg B."/>
            <person name="Kim S.B."/>
        </authorList>
    </citation>
    <scope>NUCLEOTIDE SEQUENCE [LARGE SCALE GENOMIC DNA]</scope>
    <source>
        <strain evidence="2 3">2-2</strain>
    </source>
</reference>
<proteinExistence type="predicted"/>
<sequence>MAGLYEATEEDVDGSAPSLFALPYYKQCLVLHAMEELAPLLTHPSGGRLHDASALLADVGAFVTEGRLPGVQERNLPQRSRVCIAHGDLHGGNVLVYPGRHPSPALIDFSEFGKAHWAVDPARLAVDLLMYGIDAGTESVFFEGFPVWRELAVAVGTLSTDLRAVSADPSTTACLRGLGWLTAQLRQICPKLRGDADFRRNRWEWHLALGSQVLRMSYNRDMPPPKRVAGLVAAHDQLLAAADALPDGTDELMREQGR</sequence>
<evidence type="ECO:0000313" key="2">
    <source>
        <dbReference type="EMBL" id="WIV55656.1"/>
    </source>
</evidence>
<feature type="domain" description="Aminoglycoside phosphotransferase" evidence="1">
    <location>
        <begin position="68"/>
        <end position="148"/>
    </location>
</feature>
<dbReference type="Proteomes" id="UP001227101">
    <property type="component" value="Chromosome"/>
</dbReference>
<dbReference type="InterPro" id="IPR002575">
    <property type="entry name" value="Aminoglycoside_PTrfase"/>
</dbReference>
<organism evidence="2 3">
    <name type="scientific">Amycolatopsis nalaikhensis</name>
    <dbReference type="NCBI Taxonomy" id="715472"/>
    <lineage>
        <taxon>Bacteria</taxon>
        <taxon>Bacillati</taxon>
        <taxon>Actinomycetota</taxon>
        <taxon>Actinomycetes</taxon>
        <taxon>Pseudonocardiales</taxon>
        <taxon>Pseudonocardiaceae</taxon>
        <taxon>Amycolatopsis</taxon>
    </lineage>
</organism>
<dbReference type="RefSeq" id="WP_285452717.1">
    <property type="nucleotide sequence ID" value="NZ_CP127173.1"/>
</dbReference>
<dbReference type="Pfam" id="PF01636">
    <property type="entry name" value="APH"/>
    <property type="match status" value="1"/>
</dbReference>
<protein>
    <submittedName>
        <fullName evidence="2">Phosphotransferase</fullName>
    </submittedName>
</protein>
<name>A0ABY8XJ50_9PSEU</name>
<evidence type="ECO:0000259" key="1">
    <source>
        <dbReference type="Pfam" id="PF01636"/>
    </source>
</evidence>
<dbReference type="InterPro" id="IPR011009">
    <property type="entry name" value="Kinase-like_dom_sf"/>
</dbReference>
<dbReference type="Gene3D" id="3.90.1200.10">
    <property type="match status" value="1"/>
</dbReference>
<gene>
    <name evidence="2" type="ORF">QP939_43740</name>
</gene>
<dbReference type="EMBL" id="CP127173">
    <property type="protein sequence ID" value="WIV55656.1"/>
    <property type="molecule type" value="Genomic_DNA"/>
</dbReference>
<dbReference type="SUPFAM" id="SSF56112">
    <property type="entry name" value="Protein kinase-like (PK-like)"/>
    <property type="match status" value="1"/>
</dbReference>
<accession>A0ABY8XJ50</accession>
<evidence type="ECO:0000313" key="3">
    <source>
        <dbReference type="Proteomes" id="UP001227101"/>
    </source>
</evidence>